<gene>
    <name evidence="1" type="ORF">GIL414_LOCUS41582</name>
</gene>
<accession>A0A8S2ZUR2</accession>
<protein>
    <submittedName>
        <fullName evidence="1">Uncharacterized protein</fullName>
    </submittedName>
</protein>
<reference evidence="1" key="1">
    <citation type="submission" date="2021-02" db="EMBL/GenBank/DDBJ databases">
        <authorList>
            <person name="Nowell W R."/>
        </authorList>
    </citation>
    <scope>NUCLEOTIDE SEQUENCE</scope>
</reference>
<comment type="caution">
    <text evidence="1">The sequence shown here is derived from an EMBL/GenBank/DDBJ whole genome shotgun (WGS) entry which is preliminary data.</text>
</comment>
<feature type="non-terminal residue" evidence="1">
    <location>
        <position position="1"/>
    </location>
</feature>
<organism evidence="1 2">
    <name type="scientific">Rotaria magnacalcarata</name>
    <dbReference type="NCBI Taxonomy" id="392030"/>
    <lineage>
        <taxon>Eukaryota</taxon>
        <taxon>Metazoa</taxon>
        <taxon>Spiralia</taxon>
        <taxon>Gnathifera</taxon>
        <taxon>Rotifera</taxon>
        <taxon>Eurotatoria</taxon>
        <taxon>Bdelloidea</taxon>
        <taxon>Philodinida</taxon>
        <taxon>Philodinidae</taxon>
        <taxon>Rotaria</taxon>
    </lineage>
</organism>
<dbReference type="EMBL" id="CAJOBJ010118196">
    <property type="protein sequence ID" value="CAF4663396.1"/>
    <property type="molecule type" value="Genomic_DNA"/>
</dbReference>
<dbReference type="AlphaFoldDB" id="A0A8S2ZUR2"/>
<sequence>YRGPATRICGQFSRSSSHWSENWSLPVPKAVEVDSSAEKNGLFQLWKSSMGFIQSSGADRCMCTISSVSQSPRMTYIQIN</sequence>
<evidence type="ECO:0000313" key="2">
    <source>
        <dbReference type="Proteomes" id="UP000681720"/>
    </source>
</evidence>
<proteinExistence type="predicted"/>
<name>A0A8S2ZUR2_9BILA</name>
<dbReference type="Proteomes" id="UP000681720">
    <property type="component" value="Unassembled WGS sequence"/>
</dbReference>
<evidence type="ECO:0000313" key="1">
    <source>
        <dbReference type="EMBL" id="CAF4663396.1"/>
    </source>
</evidence>